<dbReference type="EMBL" id="BSXW01001315">
    <property type="protein sequence ID" value="GMF35743.1"/>
    <property type="molecule type" value="Genomic_DNA"/>
</dbReference>
<dbReference type="Proteomes" id="UP001165083">
    <property type="component" value="Unassembled WGS sequence"/>
</dbReference>
<sequence length="308" mass="34045">MAEIFRLSVQRPHLSLSPNGDVPEFACLQEPITTFTELLKAAQSVETGSSICDATPVSVSSVIQRRLRNRVSCRKTRLKRKLKQHSLDVLVRERQSRKDYLTQLASELRADDNRDHDALYREFATKCLHYALVDPAYTGWMSGSNSQVVSPTKINHDSITPTHLATRKSKRLRRAHDTDVSSTMADHGCGGSFNAQASLIQQWGQVIDGLQNVDLKLESMEECDLGAGDFDQCCFWKFVGVSPVIVQRDGGISAAAVTGITRVRFHGRCMQGVSTSISQREENIPFEVDATCSSRNGNDSLSSSPMAP</sequence>
<keyword evidence="2" id="KW-1185">Reference proteome</keyword>
<evidence type="ECO:0000313" key="2">
    <source>
        <dbReference type="Proteomes" id="UP001165083"/>
    </source>
</evidence>
<protein>
    <submittedName>
        <fullName evidence="1">Unnamed protein product</fullName>
    </submittedName>
</protein>
<gene>
    <name evidence="1" type="ORF">Plil01_001516600</name>
</gene>
<dbReference type="AlphaFoldDB" id="A0A9W7CPX3"/>
<accession>A0A9W7CPX3</accession>
<proteinExistence type="predicted"/>
<dbReference type="CDD" id="cd14686">
    <property type="entry name" value="bZIP"/>
    <property type="match status" value="1"/>
</dbReference>
<reference evidence="1" key="1">
    <citation type="submission" date="2023-04" db="EMBL/GenBank/DDBJ databases">
        <title>Phytophthora lilii NBRC 32176.</title>
        <authorList>
            <person name="Ichikawa N."/>
            <person name="Sato H."/>
            <person name="Tonouchi N."/>
        </authorList>
    </citation>
    <scope>NUCLEOTIDE SEQUENCE</scope>
    <source>
        <strain evidence="1">NBRC 32176</strain>
    </source>
</reference>
<comment type="caution">
    <text evidence="1">The sequence shown here is derived from an EMBL/GenBank/DDBJ whole genome shotgun (WGS) entry which is preliminary data.</text>
</comment>
<dbReference type="OrthoDB" id="165198at2759"/>
<name>A0A9W7CPX3_9STRA</name>
<evidence type="ECO:0000313" key="1">
    <source>
        <dbReference type="EMBL" id="GMF35743.1"/>
    </source>
</evidence>
<organism evidence="1 2">
    <name type="scientific">Phytophthora lilii</name>
    <dbReference type="NCBI Taxonomy" id="2077276"/>
    <lineage>
        <taxon>Eukaryota</taxon>
        <taxon>Sar</taxon>
        <taxon>Stramenopiles</taxon>
        <taxon>Oomycota</taxon>
        <taxon>Peronosporomycetes</taxon>
        <taxon>Peronosporales</taxon>
        <taxon>Peronosporaceae</taxon>
        <taxon>Phytophthora</taxon>
    </lineage>
</organism>